<feature type="transmembrane region" description="Helical" evidence="1">
    <location>
        <begin position="111"/>
        <end position="133"/>
    </location>
</feature>
<dbReference type="AlphaFoldDB" id="A0A345VL70"/>
<feature type="transmembrane region" description="Helical" evidence="1">
    <location>
        <begin position="51"/>
        <end position="75"/>
    </location>
</feature>
<reference evidence="2 3" key="1">
    <citation type="submission" date="2017-07" db="EMBL/GenBank/DDBJ databases">
        <title>Streptococcus pluranimalium as cause of bovine abortion.</title>
        <authorList>
            <person name="Rodriguez Campos S."/>
            <person name="Gobeli Brawand S."/>
            <person name="Brodard I."/>
            <person name="Rychener L."/>
            <person name="Perreten V."/>
        </authorList>
    </citation>
    <scope>NUCLEOTIDE SEQUENCE [LARGE SCALE GENOMIC DNA]</scope>
    <source>
        <strain evidence="2 3">14A0014</strain>
    </source>
</reference>
<organism evidence="2 3">
    <name type="scientific">Streptococcus pluranimalium</name>
    <dbReference type="NCBI Taxonomy" id="82348"/>
    <lineage>
        <taxon>Bacteria</taxon>
        <taxon>Bacillati</taxon>
        <taxon>Bacillota</taxon>
        <taxon>Bacilli</taxon>
        <taxon>Lactobacillales</taxon>
        <taxon>Streptococcaceae</taxon>
        <taxon>Streptococcus</taxon>
    </lineage>
</organism>
<sequence length="183" mass="21022">MFKRKIICDNTSMKSFLSIQTISKVAMLSALCVVLRYIFSSLPNIQPITALFLVLAGAESLLFSVLVMSLSLLISSFLLGFGPWVMFQIISFALVLLLWRLLIIKTWHPHILMFLAACLAFLYGIIIDSLMAVFWEMPWWSYVVAGLPFNLYHALSTLLFYPILEKVMRRFYNEKNVKTSYTS</sequence>
<evidence type="ECO:0000256" key="1">
    <source>
        <dbReference type="SAM" id="Phobius"/>
    </source>
</evidence>
<keyword evidence="1" id="KW-1133">Transmembrane helix</keyword>
<evidence type="ECO:0008006" key="4">
    <source>
        <dbReference type="Google" id="ProtNLM"/>
    </source>
</evidence>
<dbReference type="Proteomes" id="UP000255411">
    <property type="component" value="Chromosome"/>
</dbReference>
<feature type="transmembrane region" description="Helical" evidence="1">
    <location>
        <begin position="81"/>
        <end position="99"/>
    </location>
</feature>
<protein>
    <recommendedName>
        <fullName evidence="4">ECF transporter S component</fullName>
    </recommendedName>
</protein>
<proteinExistence type="predicted"/>
<keyword evidence="1" id="KW-0472">Membrane</keyword>
<keyword evidence="1" id="KW-0812">Transmembrane</keyword>
<evidence type="ECO:0000313" key="2">
    <source>
        <dbReference type="EMBL" id="AXJ13472.1"/>
    </source>
</evidence>
<dbReference type="EMBL" id="CP022601">
    <property type="protein sequence ID" value="AXJ13472.1"/>
    <property type="molecule type" value="Genomic_DNA"/>
</dbReference>
<accession>A0A345VL70</accession>
<dbReference type="Gene3D" id="1.10.1760.20">
    <property type="match status" value="1"/>
</dbReference>
<evidence type="ECO:0000313" key="3">
    <source>
        <dbReference type="Proteomes" id="UP000255411"/>
    </source>
</evidence>
<feature type="transmembrane region" description="Helical" evidence="1">
    <location>
        <begin position="139"/>
        <end position="161"/>
    </location>
</feature>
<gene>
    <name evidence="2" type="ORF">Sp14A_15610</name>
</gene>
<name>A0A345VL70_9STRE</name>
<feature type="transmembrane region" description="Helical" evidence="1">
    <location>
        <begin position="21"/>
        <end position="39"/>
    </location>
</feature>